<dbReference type="GO" id="GO:0005739">
    <property type="term" value="C:mitochondrion"/>
    <property type="evidence" value="ECO:0007669"/>
    <property type="project" value="TreeGrafter"/>
</dbReference>
<dbReference type="InterPro" id="IPR032435">
    <property type="entry name" value="STML2-like_C"/>
</dbReference>
<dbReference type="SUPFAM" id="SSF117892">
    <property type="entry name" value="Band 7/SPFH domain"/>
    <property type="match status" value="1"/>
</dbReference>
<dbReference type="InterPro" id="IPR036013">
    <property type="entry name" value="Band_7/SPFH_dom_sf"/>
</dbReference>
<dbReference type="AlphaFoldDB" id="A0A7S0RKD7"/>
<dbReference type="GO" id="GO:0098552">
    <property type="term" value="C:side of membrane"/>
    <property type="evidence" value="ECO:0007669"/>
    <property type="project" value="UniProtKB-ARBA"/>
</dbReference>
<dbReference type="Pfam" id="PF16200">
    <property type="entry name" value="Band_7_C"/>
    <property type="match status" value="1"/>
</dbReference>
<dbReference type="InterPro" id="IPR001107">
    <property type="entry name" value="Band_7"/>
</dbReference>
<feature type="compositionally biased region" description="Polar residues" evidence="3">
    <location>
        <begin position="380"/>
        <end position="394"/>
    </location>
</feature>
<reference evidence="5" key="1">
    <citation type="submission" date="2021-01" db="EMBL/GenBank/DDBJ databases">
        <authorList>
            <person name="Corre E."/>
            <person name="Pelletier E."/>
            <person name="Niang G."/>
            <person name="Scheremetjew M."/>
            <person name="Finn R."/>
            <person name="Kale V."/>
            <person name="Holt S."/>
            <person name="Cochrane G."/>
            <person name="Meng A."/>
            <person name="Brown T."/>
            <person name="Cohen L."/>
        </authorList>
    </citation>
    <scope>NUCLEOTIDE SEQUENCE</scope>
    <source>
        <strain evidence="5">CCMP722</strain>
    </source>
</reference>
<feature type="coiled-coil region" evidence="2">
    <location>
        <begin position="175"/>
        <end position="238"/>
    </location>
</feature>
<feature type="domain" description="Band 7" evidence="4">
    <location>
        <begin position="68"/>
        <end position="226"/>
    </location>
</feature>
<dbReference type="GO" id="GO:0005886">
    <property type="term" value="C:plasma membrane"/>
    <property type="evidence" value="ECO:0007669"/>
    <property type="project" value="UniProtKB-ARBA"/>
</dbReference>
<dbReference type="GO" id="GO:0007005">
    <property type="term" value="P:mitochondrion organization"/>
    <property type="evidence" value="ECO:0007669"/>
    <property type="project" value="TreeGrafter"/>
</dbReference>
<organism evidence="5">
    <name type="scientific">Pyramimonas obovata</name>
    <dbReference type="NCBI Taxonomy" id="1411642"/>
    <lineage>
        <taxon>Eukaryota</taxon>
        <taxon>Viridiplantae</taxon>
        <taxon>Chlorophyta</taxon>
        <taxon>Pyramimonadophyceae</taxon>
        <taxon>Pyramimonadales</taxon>
        <taxon>Pyramimonadaceae</taxon>
        <taxon>Pyramimonas</taxon>
        <taxon>Pyramimonas incertae sedis</taxon>
    </lineage>
</organism>
<comment type="similarity">
    <text evidence="1">Belongs to the band 7/mec-2 family.</text>
</comment>
<dbReference type="SMART" id="SM00244">
    <property type="entry name" value="PHB"/>
    <property type="match status" value="1"/>
</dbReference>
<evidence type="ECO:0000256" key="1">
    <source>
        <dbReference type="ARBA" id="ARBA00008164"/>
    </source>
</evidence>
<proteinExistence type="inferred from homology"/>
<feature type="region of interest" description="Disordered" evidence="3">
    <location>
        <begin position="359"/>
        <end position="395"/>
    </location>
</feature>
<dbReference type="Gene3D" id="3.30.479.30">
    <property type="entry name" value="Band 7 domain"/>
    <property type="match status" value="1"/>
</dbReference>
<dbReference type="Pfam" id="PF01145">
    <property type="entry name" value="Band_7"/>
    <property type="match status" value="1"/>
</dbReference>
<name>A0A7S0RKD7_9CHLO</name>
<evidence type="ECO:0000313" key="5">
    <source>
        <dbReference type="EMBL" id="CAD8679299.1"/>
    </source>
</evidence>
<sequence length="429" mass="46063">MWRVAASAPVRRALVTRCGPLLCDNPSLLGVSRIASTAGVPTLARGFFSGGADRLPPWEKSSRSALNYGIRVIPERTAMVVERFGKYNRTLLSGIHVLLPVVESIAYVWSLKEEAMTIPNQTAVTKDNVAITIDGVLYVKVVDPMLASYGVENPIYAVVQLAQTTMRSELGKISLDKTFEERDTLNAKIVKAINESANAWGIECLRYEIRDITPPASIANAMEMQAEAERKKRALILESEGEKAAQINRAEALKQKLILESEAAKVDKVNRAQGEAEAILVRAEAQARGIAAVSNALSDNERSTEAVSMQLATQYISAFGNIAKEGNTLLLPSNTADPSAMVGTAMGIFKSLSTTPATGGVPNGGGVSSVQAPAPGPVVESQTPSHSLSSSAPTELSKVDLDNVLSRLEEDEEFMELAQRPIFSKQRAL</sequence>
<evidence type="ECO:0000256" key="2">
    <source>
        <dbReference type="SAM" id="Coils"/>
    </source>
</evidence>
<evidence type="ECO:0000259" key="4">
    <source>
        <dbReference type="SMART" id="SM00244"/>
    </source>
</evidence>
<dbReference type="PANTHER" id="PTHR43327:SF10">
    <property type="entry name" value="STOMATIN-LIKE PROTEIN 2, MITOCHONDRIAL"/>
    <property type="match status" value="1"/>
</dbReference>
<dbReference type="InterPro" id="IPR050710">
    <property type="entry name" value="Band7/mec-2_domain"/>
</dbReference>
<gene>
    <name evidence="5" type="ORF">POBO1169_LOCUS14491</name>
</gene>
<protein>
    <recommendedName>
        <fullName evidence="4">Band 7 domain-containing protein</fullName>
    </recommendedName>
</protein>
<accession>A0A7S0RKD7</accession>
<dbReference type="PANTHER" id="PTHR43327">
    <property type="entry name" value="STOMATIN-LIKE PROTEIN 2, MITOCHONDRIAL"/>
    <property type="match status" value="1"/>
</dbReference>
<dbReference type="FunFam" id="3.30.479.30:FF:000004">
    <property type="entry name" value="Putative membrane protease family, stomatin"/>
    <property type="match status" value="1"/>
</dbReference>
<dbReference type="EMBL" id="HBFA01028640">
    <property type="protein sequence ID" value="CAD8679299.1"/>
    <property type="molecule type" value="Transcribed_RNA"/>
</dbReference>
<evidence type="ECO:0000256" key="3">
    <source>
        <dbReference type="SAM" id="MobiDB-lite"/>
    </source>
</evidence>
<dbReference type="CDD" id="cd08829">
    <property type="entry name" value="SPFH_paraslipin"/>
    <property type="match status" value="1"/>
</dbReference>
<keyword evidence="2" id="KW-0175">Coiled coil</keyword>